<dbReference type="InterPro" id="IPR011262">
    <property type="entry name" value="DNA-dir_RNA_pol_insert"/>
</dbReference>
<comment type="similarity">
    <text evidence="3 4">Belongs to the archaeal Rpo3/eukaryotic RPB3 RNA polymerase subunit family.</text>
</comment>
<keyword evidence="7" id="KW-1185">Reference proteome</keyword>
<keyword evidence="4" id="KW-0963">Cytoplasm</keyword>
<keyword evidence="2 4" id="KW-0804">Transcription</keyword>
<comment type="caution">
    <text evidence="4">Lacks conserved residue(s) required for the propagation of feature annotation.</text>
</comment>
<dbReference type="InterPro" id="IPR036603">
    <property type="entry name" value="RBP11-like"/>
</dbReference>
<dbReference type="Pfam" id="PF01193">
    <property type="entry name" value="RNA_pol_L"/>
    <property type="match status" value="1"/>
</dbReference>
<dbReference type="GO" id="GO:0003899">
    <property type="term" value="F:DNA-directed RNA polymerase activity"/>
    <property type="evidence" value="ECO:0007669"/>
    <property type="project" value="UniProtKB-UniRule"/>
</dbReference>
<keyword evidence="4 6" id="KW-0548">Nucleotidyltransferase</keyword>
<dbReference type="GeneID" id="42365470"/>
<protein>
    <recommendedName>
        <fullName evidence="4">DNA-directed RNA polymerase subunit Rpo3</fullName>
        <ecNumber evidence="4">2.7.7.6</ecNumber>
    </recommendedName>
    <alternativeName>
        <fullName evidence="4">DNA-directed RNA polymerase subunit D</fullName>
    </alternativeName>
</protein>
<gene>
    <name evidence="4 6" type="primary">rpoD</name>
    <name evidence="4" type="synonym">rpo3</name>
    <name evidence="6" type="ORF">LC1Nh_1072</name>
</gene>
<dbReference type="Proteomes" id="UP000377803">
    <property type="component" value="Chromosome"/>
</dbReference>
<dbReference type="GO" id="GO:0046983">
    <property type="term" value="F:protein dimerization activity"/>
    <property type="evidence" value="ECO:0007669"/>
    <property type="project" value="InterPro"/>
</dbReference>
<evidence type="ECO:0000256" key="4">
    <source>
        <dbReference type="HAMAP-Rule" id="MF_00320"/>
    </source>
</evidence>
<organism evidence="6 7">
    <name type="scientific">Candidatus Nanohalobium constans</name>
    <dbReference type="NCBI Taxonomy" id="2565781"/>
    <lineage>
        <taxon>Archaea</taxon>
        <taxon>Candidatus Nanohalarchaeota</taxon>
        <taxon>Candidatus Nanohalobia</taxon>
        <taxon>Candidatus Nanohalobiales</taxon>
        <taxon>Candidatus Nanohalobiaceae</taxon>
        <taxon>Candidatus Nanohalobium</taxon>
    </lineage>
</organism>
<keyword evidence="1 4" id="KW-0240">DNA-directed RNA polymerase</keyword>
<dbReference type="Gene3D" id="3.30.1360.10">
    <property type="entry name" value="RNA polymerase, RBP11-like subunit"/>
    <property type="match status" value="2"/>
</dbReference>
<dbReference type="InterPro" id="IPR011263">
    <property type="entry name" value="DNA-dir_RNA_pol_RpoA/D/Rpb3"/>
</dbReference>
<dbReference type="EMBL" id="CP040089">
    <property type="protein sequence ID" value="QGA80943.1"/>
    <property type="molecule type" value="Genomic_DNA"/>
</dbReference>
<dbReference type="InterPro" id="IPR022842">
    <property type="entry name" value="RNAP_Rpo3/Rpb3/RPAC1"/>
</dbReference>
<evidence type="ECO:0000256" key="3">
    <source>
        <dbReference type="ARBA" id="ARBA00025804"/>
    </source>
</evidence>
<dbReference type="GO" id="GO:0003677">
    <property type="term" value="F:DNA binding"/>
    <property type="evidence" value="ECO:0007669"/>
    <property type="project" value="UniProtKB-UniRule"/>
</dbReference>
<dbReference type="EC" id="2.7.7.6" evidence="4"/>
<evidence type="ECO:0000313" key="7">
    <source>
        <dbReference type="Proteomes" id="UP000377803"/>
    </source>
</evidence>
<keyword evidence="4 6" id="KW-0808">Transferase</keyword>
<dbReference type="HAMAP" id="MF_00320">
    <property type="entry name" value="RNApol_arch_Rpo3"/>
    <property type="match status" value="1"/>
</dbReference>
<dbReference type="KEGG" id="ncon:LC1Nh_1072"/>
<comment type="function">
    <text evidence="4">DNA-dependent RNA polymerase (RNAP) catalyzes the transcription of DNA into RNA using the four ribonucleoside triphosphates as substrates.</text>
</comment>
<dbReference type="AlphaFoldDB" id="A0A5Q0UH07"/>
<dbReference type="SUPFAM" id="SSF56553">
    <property type="entry name" value="Insert subdomain of RNA polymerase alpha subunit"/>
    <property type="match status" value="1"/>
</dbReference>
<proteinExistence type="inferred from homology"/>
<name>A0A5Q0UH07_9ARCH</name>
<sequence>MKLEILNEEDDVLEAQLSNANPAVANALRRSMMTKVPTLAIKELHINQNESGLFDEVLANRMGQIPLTIPQNIDEDDTVHIAVQQEGETAVHASDIQAGNDEAEPVNPDALIVELKEGQELTLEGEAELNTGDEHAKHQGGTIGYQKTDDGQFVFRIESTSGYTNKELLQQSIQEIKDELDEFEEAVAEL</sequence>
<evidence type="ECO:0000259" key="5">
    <source>
        <dbReference type="SMART" id="SM00662"/>
    </source>
</evidence>
<reference evidence="7" key="1">
    <citation type="submission" date="2019-05" db="EMBL/GenBank/DDBJ databases">
        <title>Candidatus Nanohalobium constans, a novel model system to study the DPANN nano-sized archaea: genomic and physiological characterization of a nanoarchaeon co-cultured with its chitinotrophic host.</title>
        <authorList>
            <person name="La Cono V."/>
            <person name="Arcadi E."/>
            <person name="Crisafi F."/>
            <person name="Denaro R."/>
            <person name="La Spada G."/>
            <person name="Messina E."/>
            <person name="Smedile F."/>
            <person name="Toshchakov S.V."/>
            <person name="Shevchenko M.A."/>
            <person name="Golyshin P.N."/>
            <person name="Golyshina O.V."/>
            <person name="Ferrer M."/>
            <person name="Rohde M."/>
            <person name="Mushegian A."/>
            <person name="Sorokin D.Y."/>
            <person name="Giuliano L."/>
            <person name="Yakimov M.M."/>
        </authorList>
    </citation>
    <scope>NUCLEOTIDE SEQUENCE [LARGE SCALE GENOMIC DNA]</scope>
    <source>
        <strain evidence="7">LC1Nh</strain>
    </source>
</reference>
<dbReference type="GO" id="GO:0006351">
    <property type="term" value="P:DNA-templated transcription"/>
    <property type="evidence" value="ECO:0007669"/>
    <property type="project" value="UniProtKB-UniRule"/>
</dbReference>
<comment type="subcellular location">
    <subcellularLocation>
        <location evidence="4">Cytoplasm</location>
    </subcellularLocation>
</comment>
<feature type="domain" description="DNA-directed RNA polymerase RpoA/D/Rpb3-type" evidence="5">
    <location>
        <begin position="12"/>
        <end position="186"/>
    </location>
</feature>
<dbReference type="PANTHER" id="PTHR11800">
    <property type="entry name" value="DNA-DIRECTED RNA POLYMERASE"/>
    <property type="match status" value="1"/>
</dbReference>
<dbReference type="GO" id="GO:0000428">
    <property type="term" value="C:DNA-directed RNA polymerase complex"/>
    <property type="evidence" value="ECO:0007669"/>
    <property type="project" value="UniProtKB-KW"/>
</dbReference>
<accession>A0A5Q0UH07</accession>
<evidence type="ECO:0000256" key="1">
    <source>
        <dbReference type="ARBA" id="ARBA00022478"/>
    </source>
</evidence>
<dbReference type="Pfam" id="PF01000">
    <property type="entry name" value="RNA_pol_A_bac"/>
    <property type="match status" value="1"/>
</dbReference>
<dbReference type="OrthoDB" id="84933at2157"/>
<evidence type="ECO:0000256" key="2">
    <source>
        <dbReference type="ARBA" id="ARBA00023163"/>
    </source>
</evidence>
<dbReference type="SUPFAM" id="SSF55257">
    <property type="entry name" value="RBP11-like subunits of RNA polymerase"/>
    <property type="match status" value="1"/>
</dbReference>
<evidence type="ECO:0000313" key="6">
    <source>
        <dbReference type="EMBL" id="QGA80943.1"/>
    </source>
</evidence>
<dbReference type="RefSeq" id="WP_217907029.1">
    <property type="nucleotide sequence ID" value="NZ_CP040089.1"/>
</dbReference>
<dbReference type="InterPro" id="IPR036643">
    <property type="entry name" value="RNApol_insert_sf"/>
</dbReference>
<dbReference type="PANTHER" id="PTHR11800:SF2">
    <property type="entry name" value="DNA-DIRECTED RNA POLYMERASE II SUBUNIT RPB3"/>
    <property type="match status" value="1"/>
</dbReference>
<dbReference type="GO" id="GO:0005737">
    <property type="term" value="C:cytoplasm"/>
    <property type="evidence" value="ECO:0007669"/>
    <property type="project" value="UniProtKB-SubCell"/>
</dbReference>
<comment type="subunit">
    <text evidence="4">Part of the RNA polymerase complex.</text>
</comment>
<dbReference type="InterPro" id="IPR050518">
    <property type="entry name" value="Rpo3/RPB3_RNA_Pol_subunit"/>
</dbReference>
<dbReference type="Gene3D" id="2.170.120.12">
    <property type="entry name" value="DNA-directed RNA polymerase, insert domain"/>
    <property type="match status" value="1"/>
</dbReference>
<comment type="catalytic activity">
    <reaction evidence="4">
        <text>RNA(n) + a ribonucleoside 5'-triphosphate = RNA(n+1) + diphosphate</text>
        <dbReference type="Rhea" id="RHEA:21248"/>
        <dbReference type="Rhea" id="RHEA-COMP:14527"/>
        <dbReference type="Rhea" id="RHEA-COMP:17342"/>
        <dbReference type="ChEBI" id="CHEBI:33019"/>
        <dbReference type="ChEBI" id="CHEBI:61557"/>
        <dbReference type="ChEBI" id="CHEBI:140395"/>
        <dbReference type="EC" id="2.7.7.6"/>
    </reaction>
</comment>
<dbReference type="SMART" id="SM00662">
    <property type="entry name" value="RPOLD"/>
    <property type="match status" value="1"/>
</dbReference>